<dbReference type="HOGENOM" id="CLU_416912_0_0_1"/>
<evidence type="ECO:0000256" key="2">
    <source>
        <dbReference type="ARBA" id="ARBA00016066"/>
    </source>
</evidence>
<dbReference type="GO" id="GO:0031145">
    <property type="term" value="P:anaphase-promoting complex-dependent catabolic process"/>
    <property type="evidence" value="ECO:0007669"/>
    <property type="project" value="TreeGrafter"/>
</dbReference>
<evidence type="ECO:0000313" key="8">
    <source>
        <dbReference type="EMBL" id="CCE62775.1"/>
    </source>
</evidence>
<feature type="domain" description="Anaphase-promoting complex subunit 5" evidence="7">
    <location>
        <begin position="565"/>
        <end position="616"/>
    </location>
</feature>
<evidence type="ECO:0000259" key="7">
    <source>
        <dbReference type="Pfam" id="PF12862"/>
    </source>
</evidence>
<comment type="similarity">
    <text evidence="1">Belongs to the APC5 family.</text>
</comment>
<dbReference type="OrthoDB" id="2504561at2759"/>
<dbReference type="AlphaFoldDB" id="G8BSF4"/>
<evidence type="ECO:0000256" key="6">
    <source>
        <dbReference type="ARBA" id="ARBA00023306"/>
    </source>
</evidence>
<dbReference type="GO" id="GO:0070979">
    <property type="term" value="P:protein K11-linked ubiquitination"/>
    <property type="evidence" value="ECO:0007669"/>
    <property type="project" value="TreeGrafter"/>
</dbReference>
<dbReference type="OMA" id="RETIWIN"/>
<dbReference type="GeneID" id="11531004"/>
<evidence type="ECO:0000256" key="4">
    <source>
        <dbReference type="ARBA" id="ARBA00022776"/>
    </source>
</evidence>
<dbReference type="InterPro" id="IPR037679">
    <property type="entry name" value="Apc5"/>
</dbReference>
<dbReference type="GO" id="GO:0051301">
    <property type="term" value="P:cell division"/>
    <property type="evidence" value="ECO:0007669"/>
    <property type="project" value="UniProtKB-KW"/>
</dbReference>
<dbReference type="Pfam" id="PF12862">
    <property type="entry name" value="ANAPC5"/>
    <property type="match status" value="2"/>
</dbReference>
<keyword evidence="3" id="KW-0132">Cell division</keyword>
<feature type="domain" description="Anaphase-promoting complex subunit 5" evidence="7">
    <location>
        <begin position="277"/>
        <end position="366"/>
    </location>
</feature>
<evidence type="ECO:0000313" key="9">
    <source>
        <dbReference type="Proteomes" id="UP000005666"/>
    </source>
</evidence>
<dbReference type="PANTHER" id="PTHR12830">
    <property type="entry name" value="ANAPHASE-PROMOTING COMPLEX SUBUNIT 5"/>
    <property type="match status" value="1"/>
</dbReference>
<protein>
    <recommendedName>
        <fullName evidence="2">Anaphase-promoting complex subunit 5</fullName>
    </recommendedName>
</protein>
<dbReference type="STRING" id="1071381.G8BSF4"/>
<organism evidence="8 9">
    <name type="scientific">Tetrapisispora phaffii (strain ATCC 24235 / CBS 4417 / NBRC 1672 / NRRL Y-8282 / UCD 70-5)</name>
    <name type="common">Yeast</name>
    <name type="synonym">Fabospora phaffii</name>
    <dbReference type="NCBI Taxonomy" id="1071381"/>
    <lineage>
        <taxon>Eukaryota</taxon>
        <taxon>Fungi</taxon>
        <taxon>Dikarya</taxon>
        <taxon>Ascomycota</taxon>
        <taxon>Saccharomycotina</taxon>
        <taxon>Saccharomycetes</taxon>
        <taxon>Saccharomycetales</taxon>
        <taxon>Saccharomycetaceae</taxon>
        <taxon>Tetrapisispora</taxon>
    </lineage>
</organism>
<dbReference type="eggNOG" id="ENOG502R07C">
    <property type="taxonomic scope" value="Eukaryota"/>
</dbReference>
<dbReference type="InterPro" id="IPR026000">
    <property type="entry name" value="Apc5_dom"/>
</dbReference>
<reference evidence="8 9" key="1">
    <citation type="journal article" date="2011" name="Proc. Natl. Acad. Sci. U.S.A.">
        <title>Evolutionary erosion of yeast sex chromosomes by mating-type switching accidents.</title>
        <authorList>
            <person name="Gordon J.L."/>
            <person name="Armisen D."/>
            <person name="Proux-Wera E."/>
            <person name="Oheigeartaigh S.S."/>
            <person name="Byrne K.P."/>
            <person name="Wolfe K.H."/>
        </authorList>
    </citation>
    <scope>NUCLEOTIDE SEQUENCE [LARGE SCALE GENOMIC DNA]</scope>
    <source>
        <strain evidence="9">ATCC 24235 / CBS 4417 / NBRC 1672 / NRRL Y-8282 / UCD 70-5</strain>
    </source>
</reference>
<evidence type="ECO:0000256" key="5">
    <source>
        <dbReference type="ARBA" id="ARBA00022786"/>
    </source>
</evidence>
<name>G8BSF4_TETPH</name>
<dbReference type="KEGG" id="tpf:TPHA_0D01340"/>
<proteinExistence type="inferred from homology"/>
<dbReference type="GO" id="GO:0005680">
    <property type="term" value="C:anaphase-promoting complex"/>
    <property type="evidence" value="ECO:0007669"/>
    <property type="project" value="InterPro"/>
</dbReference>
<evidence type="ECO:0000256" key="3">
    <source>
        <dbReference type="ARBA" id="ARBA00022618"/>
    </source>
</evidence>
<accession>G8BSF4</accession>
<dbReference type="EMBL" id="HE612859">
    <property type="protein sequence ID" value="CCE62775.1"/>
    <property type="molecule type" value="Genomic_DNA"/>
</dbReference>
<keyword evidence="9" id="KW-1185">Reference proteome</keyword>
<keyword evidence="4" id="KW-0498">Mitosis</keyword>
<dbReference type="RefSeq" id="XP_003685209.1">
    <property type="nucleotide sequence ID" value="XM_003685161.1"/>
</dbReference>
<dbReference type="PANTHER" id="PTHR12830:SF9">
    <property type="entry name" value="ANAPHASE-PROMOTING COMPLEX SUBUNIT 5"/>
    <property type="match status" value="1"/>
</dbReference>
<gene>
    <name evidence="8" type="primary">TPHA0D01340</name>
    <name evidence="8" type="ordered locus">TPHA_0D01340</name>
</gene>
<evidence type="ECO:0000256" key="1">
    <source>
        <dbReference type="ARBA" id="ARBA00007450"/>
    </source>
</evidence>
<keyword evidence="5" id="KW-0833">Ubl conjugation pathway</keyword>
<keyword evidence="6" id="KW-0131">Cell cycle</keyword>
<sequence length="630" mass="73701">MSEESLIITSSISPFDITILFLIYDYCFEFDVDTRTSIDVFLTLITPTFPTVEHNPLLQGNSNCYNLPKPVYPTLIDLYEYLKNNNYEATFRKLMSMLLSINNFDSISYILNRIETECLVKTNKEARESKRIYKSKKVVKSSLLGIFITRSISRYAICEFDEKNRLWKNYQLFVKSFTELPIWKTISGSIEKYDGFQKVDNNFNEKDDSLVKFLDTMTTKIFTCNQLGTMISHNHFQSILNWEVYNVSQFHKIDKSKVDIIFNHLPLHDSAKFPTVHLLKYLIALEDYCYQDALTSLHNYFDYMLTQNADNYFHISLLGLGACYAYFHDCESAIKSYTEATKVAREYKDSTILNLIMLWIVEFIQEHPEYTNRFQVMINQIVRYLKTSNENEASFIFGNAYKFETFLKMSKNDSSIEILESRFKYAAIAHQSVLNNNEMDQFLKHSFIIWDYFGSKTLTELYRNMSSKTSDSLSTKIANVFENSLSDLTETLTVLRSIHSPNITYQQQMGIKLIKIRYLLLTEDYQQALDSLPTEKNTEFMDFRWRTTFELEKCNILIASKNGIRSLSALLKLIDILAIIKNPKYLHQALVQLVQIMKQQNKTQEAQKLFNSNIALLLYYNSSDINTLRV</sequence>
<dbReference type="GO" id="GO:0045842">
    <property type="term" value="P:positive regulation of mitotic metaphase/anaphase transition"/>
    <property type="evidence" value="ECO:0007669"/>
    <property type="project" value="TreeGrafter"/>
</dbReference>
<dbReference type="Proteomes" id="UP000005666">
    <property type="component" value="Chromosome 4"/>
</dbReference>